<dbReference type="GO" id="GO:0003729">
    <property type="term" value="F:mRNA binding"/>
    <property type="evidence" value="ECO:0007669"/>
    <property type="project" value="TreeGrafter"/>
</dbReference>
<dbReference type="GO" id="GO:0005730">
    <property type="term" value="C:nucleolus"/>
    <property type="evidence" value="ECO:0007669"/>
    <property type="project" value="TreeGrafter"/>
</dbReference>
<dbReference type="InterPro" id="IPR001313">
    <property type="entry name" value="Pumilio_RNA-bd_rpt"/>
</dbReference>
<dbReference type="Gene3D" id="1.25.10.10">
    <property type="entry name" value="Leucine-rich Repeat Variant"/>
    <property type="match status" value="1"/>
</dbReference>
<evidence type="ECO:0000313" key="4">
    <source>
        <dbReference type="Proteomes" id="UP000673691"/>
    </source>
</evidence>
<dbReference type="Proteomes" id="UP000673691">
    <property type="component" value="Unassembled WGS sequence"/>
</dbReference>
<comment type="caution">
    <text evidence="3">The sequence shown here is derived from an EMBL/GenBank/DDBJ whole genome shotgun (WGS) entry which is preliminary data.</text>
</comment>
<evidence type="ECO:0000256" key="2">
    <source>
        <dbReference type="PROSITE-ProRule" id="PRU00317"/>
    </source>
</evidence>
<dbReference type="OrthoDB" id="497380at2759"/>
<dbReference type="PANTHER" id="PTHR13389:SF0">
    <property type="entry name" value="PUMILIO HOMOLOG 3"/>
    <property type="match status" value="1"/>
</dbReference>
<reference evidence="3 4" key="1">
    <citation type="journal article" name="Sci. Rep.">
        <title>Genome-scale phylogenetic analyses confirm Olpidium as the closest living zoosporic fungus to the non-flagellated, terrestrial fungi.</title>
        <authorList>
            <person name="Chang Y."/>
            <person name="Rochon D."/>
            <person name="Sekimoto S."/>
            <person name="Wang Y."/>
            <person name="Chovatia M."/>
            <person name="Sandor L."/>
            <person name="Salamov A."/>
            <person name="Grigoriev I.V."/>
            <person name="Stajich J.E."/>
            <person name="Spatafora J.W."/>
        </authorList>
    </citation>
    <scope>NUCLEOTIDE SEQUENCE [LARGE SCALE GENOMIC DNA]</scope>
    <source>
        <strain evidence="3">S191</strain>
    </source>
</reference>
<dbReference type="SUPFAM" id="SSF48371">
    <property type="entry name" value="ARM repeat"/>
    <property type="match status" value="1"/>
</dbReference>
<evidence type="ECO:0000313" key="3">
    <source>
        <dbReference type="EMBL" id="KAG5460537.1"/>
    </source>
</evidence>
<protein>
    <recommendedName>
        <fullName evidence="5">PUM-HD domain-containing protein</fullName>
    </recommendedName>
</protein>
<dbReference type="PROSITE" id="PS50302">
    <property type="entry name" value="PUM"/>
    <property type="match status" value="1"/>
</dbReference>
<proteinExistence type="predicted"/>
<evidence type="ECO:0000256" key="1">
    <source>
        <dbReference type="ARBA" id="ARBA00022737"/>
    </source>
</evidence>
<dbReference type="InterPro" id="IPR040059">
    <property type="entry name" value="PUM3"/>
</dbReference>
<evidence type="ECO:0008006" key="5">
    <source>
        <dbReference type="Google" id="ProtNLM"/>
    </source>
</evidence>
<dbReference type="PANTHER" id="PTHR13389">
    <property type="entry name" value="PUMILIO HOMOLOG 3"/>
    <property type="match status" value="1"/>
</dbReference>
<gene>
    <name evidence="3" type="ORF">BJ554DRAFT_7400</name>
</gene>
<organism evidence="3 4">
    <name type="scientific">Olpidium bornovanus</name>
    <dbReference type="NCBI Taxonomy" id="278681"/>
    <lineage>
        <taxon>Eukaryota</taxon>
        <taxon>Fungi</taxon>
        <taxon>Fungi incertae sedis</taxon>
        <taxon>Olpidiomycota</taxon>
        <taxon>Olpidiomycotina</taxon>
        <taxon>Olpidiomycetes</taxon>
        <taxon>Olpidiales</taxon>
        <taxon>Olpidiaceae</taxon>
        <taxon>Olpidium</taxon>
    </lineage>
</organism>
<name>A0A8H8DJW4_9FUNG</name>
<feature type="repeat" description="Pumilio" evidence="2">
    <location>
        <begin position="18"/>
        <end position="55"/>
    </location>
</feature>
<accession>A0A8H8DJW4</accession>
<sequence length="60" mass="6661">MLMIVHATPKDRKVLVKAVKPHVHNICLEEYGHMVLVQLLEVVDDTKLICKSILSVGAPS</sequence>
<keyword evidence="4" id="KW-1185">Reference proteome</keyword>
<dbReference type="AlphaFoldDB" id="A0A8H8DJW4"/>
<dbReference type="InterPro" id="IPR016024">
    <property type="entry name" value="ARM-type_fold"/>
</dbReference>
<dbReference type="EMBL" id="JAEFCI010005071">
    <property type="protein sequence ID" value="KAG5460537.1"/>
    <property type="molecule type" value="Genomic_DNA"/>
</dbReference>
<keyword evidence="1" id="KW-0677">Repeat</keyword>
<dbReference type="GO" id="GO:0006417">
    <property type="term" value="P:regulation of translation"/>
    <property type="evidence" value="ECO:0007669"/>
    <property type="project" value="TreeGrafter"/>
</dbReference>
<dbReference type="InterPro" id="IPR011989">
    <property type="entry name" value="ARM-like"/>
</dbReference>